<protein>
    <submittedName>
        <fullName evidence="1">Uncharacterized protein</fullName>
    </submittedName>
</protein>
<name>A0ABS6Y0W0_9FLAO</name>
<proteinExistence type="predicted"/>
<organism evidence="1 2">
    <name type="scientific">Flavobacterium taihuense</name>
    <dbReference type="NCBI Taxonomy" id="2857508"/>
    <lineage>
        <taxon>Bacteria</taxon>
        <taxon>Pseudomonadati</taxon>
        <taxon>Bacteroidota</taxon>
        <taxon>Flavobacteriia</taxon>
        <taxon>Flavobacteriales</taxon>
        <taxon>Flavobacteriaceae</taxon>
        <taxon>Flavobacterium</taxon>
    </lineage>
</organism>
<gene>
    <name evidence="1" type="ORF">KZH69_18600</name>
</gene>
<accession>A0ABS6Y0W0</accession>
<dbReference type="Proteomes" id="UP000812031">
    <property type="component" value="Unassembled WGS sequence"/>
</dbReference>
<evidence type="ECO:0000313" key="2">
    <source>
        <dbReference type="Proteomes" id="UP000812031"/>
    </source>
</evidence>
<dbReference type="EMBL" id="JAHWYN010000025">
    <property type="protein sequence ID" value="MBW4362499.1"/>
    <property type="molecule type" value="Genomic_DNA"/>
</dbReference>
<sequence>MKNESTIPENKNVYTKILNMFVYKGKDKLNLVNPFIIQDYAIATNCHIAVYFDKNLVQNIESYNGTSPKSFLNVLLREENQNRTFNVSELEDNLKKGITIDVFEQTVQSNDCDSCNGTGEVEWYYEEYTQDFECPVCNGLGVIEIKNYFPNGIKEYQNVDVCEIGNSIFSLKLFSKIVEVAKMLDQKDIILEHQTTSDEFTGFLIGNVKMVIMPRRNNFEDRIVFKY</sequence>
<dbReference type="RefSeq" id="WP_219318982.1">
    <property type="nucleotide sequence ID" value="NZ_JAHWYN010000025.1"/>
</dbReference>
<comment type="caution">
    <text evidence="1">The sequence shown here is derived from an EMBL/GenBank/DDBJ whole genome shotgun (WGS) entry which is preliminary data.</text>
</comment>
<reference evidence="1 2" key="1">
    <citation type="submission" date="2021-07" db="EMBL/GenBank/DDBJ databases">
        <title>Flavobacterium sp. nov. isolated from sediment on the Taihu Lake.</title>
        <authorList>
            <person name="Qu J.-H."/>
        </authorList>
    </citation>
    <scope>NUCLEOTIDE SEQUENCE [LARGE SCALE GENOMIC DNA]</scope>
    <source>
        <strain evidence="1 2">NAS39</strain>
    </source>
</reference>
<evidence type="ECO:0000313" key="1">
    <source>
        <dbReference type="EMBL" id="MBW4362499.1"/>
    </source>
</evidence>
<keyword evidence="2" id="KW-1185">Reference proteome</keyword>